<protein>
    <submittedName>
        <fullName evidence="3">DUF4178 domain-containing protein</fullName>
    </submittedName>
</protein>
<dbReference type="EMBL" id="WHJG01000067">
    <property type="protein sequence ID" value="NHZ83898.1"/>
    <property type="molecule type" value="Genomic_DNA"/>
</dbReference>
<dbReference type="Proteomes" id="UP000621455">
    <property type="component" value="Unassembled WGS sequence"/>
</dbReference>
<keyword evidence="4" id="KW-1185">Reference proteome</keyword>
<accession>A0ABX0NEZ4</accession>
<dbReference type="RefSeq" id="WP_167094015.1">
    <property type="nucleotide sequence ID" value="NZ_WHJG01000067.1"/>
</dbReference>
<evidence type="ECO:0000313" key="3">
    <source>
        <dbReference type="EMBL" id="NHZ83898.1"/>
    </source>
</evidence>
<name>A0ABX0NEZ4_9BURK</name>
<evidence type="ECO:0000313" key="4">
    <source>
        <dbReference type="Proteomes" id="UP000621455"/>
    </source>
</evidence>
<keyword evidence="1" id="KW-1133">Transmembrane helix</keyword>
<feature type="transmembrane region" description="Helical" evidence="1">
    <location>
        <begin position="467"/>
        <end position="488"/>
    </location>
</feature>
<evidence type="ECO:0000259" key="2">
    <source>
        <dbReference type="Pfam" id="PF13785"/>
    </source>
</evidence>
<proteinExistence type="predicted"/>
<organism evidence="3 4">
    <name type="scientific">Massilia frigida</name>
    <dbReference type="NCBI Taxonomy" id="2609281"/>
    <lineage>
        <taxon>Bacteria</taxon>
        <taxon>Pseudomonadati</taxon>
        <taxon>Pseudomonadota</taxon>
        <taxon>Betaproteobacteria</taxon>
        <taxon>Burkholderiales</taxon>
        <taxon>Oxalobacteraceae</taxon>
        <taxon>Telluria group</taxon>
        <taxon>Massilia</taxon>
    </lineage>
</organism>
<feature type="domain" description="DUF4178" evidence="2">
    <location>
        <begin position="276"/>
        <end position="408"/>
    </location>
</feature>
<evidence type="ECO:0000256" key="1">
    <source>
        <dbReference type="SAM" id="Phobius"/>
    </source>
</evidence>
<dbReference type="InterPro" id="IPR025235">
    <property type="entry name" value="DUF4178"/>
</dbReference>
<dbReference type="Pfam" id="PF13785">
    <property type="entry name" value="DUF4178"/>
    <property type="match status" value="2"/>
</dbReference>
<feature type="domain" description="DUF4178" evidence="2">
    <location>
        <begin position="56"/>
        <end position="193"/>
    </location>
</feature>
<keyword evidence="1" id="KW-0472">Membrane</keyword>
<gene>
    <name evidence="3" type="ORF">F2P44_32205</name>
</gene>
<reference evidence="3 4" key="1">
    <citation type="submission" date="2019-10" db="EMBL/GenBank/DDBJ databases">
        <title>Taxonomy of Antarctic Massilia spp.: description of Massilia rubra sp. nov., Massilia aquatica sp. nov., Massilia mucilaginosa sp. nov., Massilia frigida sp. nov. isolated from streams, lakes and regoliths.</title>
        <authorList>
            <person name="Holochova P."/>
            <person name="Sedlacek I."/>
            <person name="Kralova S."/>
            <person name="Maslanova I."/>
            <person name="Busse H.-J."/>
            <person name="Stankova E."/>
            <person name="Vrbovska V."/>
            <person name="Kovarovic V."/>
            <person name="Bartak M."/>
            <person name="Svec P."/>
            <person name="Pantucek R."/>
        </authorList>
    </citation>
    <scope>NUCLEOTIDE SEQUENCE [LARGE SCALE GENOMIC DNA]</scope>
    <source>
        <strain evidence="3 4">CCM 8695</strain>
    </source>
</reference>
<comment type="caution">
    <text evidence="3">The sequence shown here is derived from an EMBL/GenBank/DDBJ whole genome shotgun (WGS) entry which is preliminary data.</text>
</comment>
<sequence>MQIVSCPSCGAEVQFKSHAAVMAVCEFCRATLLKDADAVKNLGTMSSVLEDYSPIQIGTTGTVSGRNFTVVGRIQLRYAEGMWNEWYVLYDDGSNAWLGDSSGRFTLTAERAVAVALPGFDAIRVADAYHIDEQRYLASEKRSGECVAGQGELPFRVGTGWRIRVADFRSGPRFLTLDYTDGETPVVYTGVAVTLAEMRCQLLRDEEQIKASAGKYRGKVDALDCPSCGSTISYLPGVATNLVCPACAARLDAAGPEASVLAAGDKVAQMRTTIEIGAKANIHGSKCTVIGAMIRASGPESQWTEYLVYSVNANFFWLIESDEGWYRADVMTHWPAWHPTASELAKADKVDYAKIDDYIATVVAAAGAFNWRVAVGDTVHVMEFEHGKSILAAEISAEEMTWSRSKPVAADQVTAWFEKAVKKTRPPKVRKRAPASGPALSGTLGKFFWWLLGLNLIPLLFNFGATAMYLILALLAIFIPAMFTNVAGKDDK</sequence>
<keyword evidence="1" id="KW-0812">Transmembrane</keyword>